<reference evidence="1 2" key="1">
    <citation type="submission" date="2018-06" db="EMBL/GenBank/DDBJ databases">
        <title>Complete Genomes of Monosporascus.</title>
        <authorList>
            <person name="Robinson A.J."/>
            <person name="Natvig D.O."/>
        </authorList>
    </citation>
    <scope>NUCLEOTIDE SEQUENCE [LARGE SCALE GENOMIC DNA]</scope>
    <source>
        <strain evidence="1 2">CBS 110550</strain>
    </source>
</reference>
<organism evidence="1 2">
    <name type="scientific">Monosporascus ibericus</name>
    <dbReference type="NCBI Taxonomy" id="155417"/>
    <lineage>
        <taxon>Eukaryota</taxon>
        <taxon>Fungi</taxon>
        <taxon>Dikarya</taxon>
        <taxon>Ascomycota</taxon>
        <taxon>Pezizomycotina</taxon>
        <taxon>Sordariomycetes</taxon>
        <taxon>Xylariomycetidae</taxon>
        <taxon>Xylariales</taxon>
        <taxon>Xylariales incertae sedis</taxon>
        <taxon>Monosporascus</taxon>
    </lineage>
</organism>
<evidence type="ECO:0000313" key="1">
    <source>
        <dbReference type="EMBL" id="RYO79651.1"/>
    </source>
</evidence>
<dbReference type="AlphaFoldDB" id="A0A4Q4SVI5"/>
<accession>A0A4Q4SVI5</accession>
<sequence>MSLSIPSTAGVAGTLGTLGSLIGVAPTNSTPARIIEVRAAPTARSCNMRTSTEDELSAHLKDHNTRAAADAGNAWGRYHTLLAWLS</sequence>
<evidence type="ECO:0000313" key="2">
    <source>
        <dbReference type="Proteomes" id="UP000293360"/>
    </source>
</evidence>
<comment type="caution">
    <text evidence="1">The sequence shown here is derived from an EMBL/GenBank/DDBJ whole genome shotgun (WGS) entry which is preliminary data.</text>
</comment>
<keyword evidence="2" id="KW-1185">Reference proteome</keyword>
<dbReference type="EMBL" id="QJNU01001097">
    <property type="protein sequence ID" value="RYO79651.1"/>
    <property type="molecule type" value="Genomic_DNA"/>
</dbReference>
<proteinExistence type="predicted"/>
<dbReference type="Proteomes" id="UP000293360">
    <property type="component" value="Unassembled WGS sequence"/>
</dbReference>
<dbReference type="OrthoDB" id="4779383at2759"/>
<gene>
    <name evidence="1" type="ORF">DL764_009998</name>
</gene>
<protein>
    <submittedName>
        <fullName evidence="1">Uncharacterized protein</fullName>
    </submittedName>
</protein>
<name>A0A4Q4SVI5_9PEZI</name>